<evidence type="ECO:0000256" key="7">
    <source>
        <dbReference type="ARBA" id="ARBA00022692"/>
    </source>
</evidence>
<keyword evidence="15" id="KW-0282">Flagellum</keyword>
<comment type="subcellular location">
    <subcellularLocation>
        <location evidence="2">Cell membrane</location>
        <topology evidence="2">Single-pass membrane protein</topology>
    </subcellularLocation>
</comment>
<dbReference type="GO" id="GO:0005886">
    <property type="term" value="C:plasma membrane"/>
    <property type="evidence" value="ECO:0007669"/>
    <property type="project" value="UniProtKB-SubCell"/>
</dbReference>
<dbReference type="EMBL" id="AACGFG010000010">
    <property type="protein sequence ID" value="EAK4358738.1"/>
    <property type="molecule type" value="Genomic_DNA"/>
</dbReference>
<evidence type="ECO:0000313" key="17">
    <source>
        <dbReference type="Proteomes" id="UP000365807"/>
    </source>
</evidence>
<evidence type="ECO:0000256" key="6">
    <source>
        <dbReference type="ARBA" id="ARBA00022649"/>
    </source>
</evidence>
<evidence type="ECO:0000256" key="13">
    <source>
        <dbReference type="RuleBase" id="RU364125"/>
    </source>
</evidence>
<dbReference type="GO" id="GO:0110001">
    <property type="term" value="C:toxin-antitoxin complex"/>
    <property type="evidence" value="ECO:0007669"/>
    <property type="project" value="InterPro"/>
</dbReference>
<dbReference type="AlphaFoldDB" id="A0A381CHE6"/>
<dbReference type="Pfam" id="PF03748">
    <property type="entry name" value="FliL"/>
    <property type="match status" value="1"/>
</dbReference>
<keyword evidence="10" id="KW-0378">Hydrolase</keyword>
<dbReference type="PANTHER" id="PTHR35091:SF2">
    <property type="entry name" value="FLAGELLAR PROTEIN FLIL"/>
    <property type="match status" value="1"/>
</dbReference>
<evidence type="ECO:0000256" key="9">
    <source>
        <dbReference type="ARBA" id="ARBA00022779"/>
    </source>
</evidence>
<dbReference type="STRING" id="195.ATE51_02130"/>
<organism evidence="15 17">
    <name type="scientific">Campylobacter coli</name>
    <dbReference type="NCBI Taxonomy" id="195"/>
    <lineage>
        <taxon>Bacteria</taxon>
        <taxon>Pseudomonadati</taxon>
        <taxon>Campylobacterota</taxon>
        <taxon>Epsilonproteobacteria</taxon>
        <taxon>Campylobacterales</taxon>
        <taxon>Campylobacteraceae</taxon>
        <taxon>Campylobacter</taxon>
    </lineage>
</organism>
<evidence type="ECO:0000256" key="11">
    <source>
        <dbReference type="ARBA" id="ARBA00022989"/>
    </source>
</evidence>
<accession>A0A381CHE6</accession>
<keyword evidence="7 13" id="KW-0812">Transmembrane</keyword>
<keyword evidence="15" id="KW-0969">Cilium</keyword>
<name>A0A381CHE6_CAMCO</name>
<evidence type="ECO:0000313" key="16">
    <source>
        <dbReference type="Proteomes" id="UP000361993"/>
    </source>
</evidence>
<keyword evidence="5 13" id="KW-0145">Chemotaxis</keyword>
<sequence>MQALKNEIKQKAIFMSLINIKETIKNIQDSADAEVMVIFCEEDMKRLSKSRNIAAHNSQAMDLNIVTNLIRYDLARLKQSIVNFKNNPNNLHFIPKEENVKKKNTKTTRSINYFFICMHFILYYIYYLFLLNKPSKSIRQGNFSYNFHTSYFYSLDPFILNLPQAGRQKYIHCTIDLELIKEISLEDFTKISPVIRDTIIQTILAKEIQEIEFSNFKLELQRELVKKINEKLGNKLIKELYFRDFIIS</sequence>
<dbReference type="GO" id="GO:0006935">
    <property type="term" value="P:chemotaxis"/>
    <property type="evidence" value="ECO:0007669"/>
    <property type="project" value="UniProtKB-KW"/>
</dbReference>
<evidence type="ECO:0000256" key="1">
    <source>
        <dbReference type="ARBA" id="ARBA00002254"/>
    </source>
</evidence>
<dbReference type="RefSeq" id="WP_002780055.1">
    <property type="nucleotide sequence ID" value="NZ_CP047197.1"/>
</dbReference>
<proteinExistence type="inferred from homology"/>
<dbReference type="Proteomes" id="UP000361993">
    <property type="component" value="Unassembled WGS sequence"/>
</dbReference>
<reference evidence="15 17" key="2">
    <citation type="submission" date="2018-06" db="EMBL/GenBank/DDBJ databases">
        <authorList>
            <consortium name="NARMS: The National Antimicrobial Resistance Monitoring System"/>
        </authorList>
    </citation>
    <scope>NUCLEOTIDE SEQUENCE [LARGE SCALE GENOMIC DNA]</scope>
    <source>
        <strain evidence="15 17">FSIS11807978</strain>
    </source>
</reference>
<evidence type="ECO:0000256" key="4">
    <source>
        <dbReference type="ARBA" id="ARBA00022475"/>
    </source>
</evidence>
<reference evidence="14 16" key="1">
    <citation type="submission" date="2018-05" db="EMBL/GenBank/DDBJ databases">
        <authorList>
            <consortium name="GenomeTrakr network: Whole genome sequencing for foodborne pathogen traceback"/>
        </authorList>
    </citation>
    <scope>NUCLEOTIDE SEQUENCE [LARGE SCALE GENOMIC DNA]</scope>
    <source>
        <strain evidence="14 16">NC_C6016</strain>
    </source>
</reference>
<keyword evidence="9 13" id="KW-0283">Flagellar rotation</keyword>
<comment type="function">
    <text evidence="1 13">Controls the rotational direction of flagella during chemotaxis.</text>
</comment>
<comment type="caution">
    <text evidence="15">The sequence shown here is derived from an EMBL/GenBank/DDBJ whole genome shotgun (WGS) entry which is preliminary data.</text>
</comment>
<evidence type="ECO:0000256" key="10">
    <source>
        <dbReference type="ARBA" id="ARBA00022801"/>
    </source>
</evidence>
<dbReference type="Proteomes" id="UP000365807">
    <property type="component" value="Unassembled WGS sequence"/>
</dbReference>
<dbReference type="EMBL" id="AACDUL010000005">
    <property type="protein sequence ID" value="EAK1509446.1"/>
    <property type="molecule type" value="Genomic_DNA"/>
</dbReference>
<dbReference type="GO" id="GO:0016787">
    <property type="term" value="F:hydrolase activity"/>
    <property type="evidence" value="ECO:0007669"/>
    <property type="project" value="UniProtKB-KW"/>
</dbReference>
<dbReference type="InterPro" id="IPR008201">
    <property type="entry name" value="HepT-like"/>
</dbReference>
<keyword evidence="12 13" id="KW-0472">Membrane</keyword>
<dbReference type="PANTHER" id="PTHR35091">
    <property type="entry name" value="FLAGELLAR PROTEIN FLIL"/>
    <property type="match status" value="1"/>
</dbReference>
<evidence type="ECO:0000256" key="3">
    <source>
        <dbReference type="ARBA" id="ARBA00008281"/>
    </source>
</evidence>
<keyword evidence="11 13" id="KW-1133">Transmembrane helix</keyword>
<keyword evidence="6" id="KW-1277">Toxin-antitoxin system</keyword>
<keyword evidence="4 13" id="KW-1003">Cell membrane</keyword>
<dbReference type="InterPro" id="IPR005503">
    <property type="entry name" value="FliL"/>
</dbReference>
<dbReference type="Pfam" id="PF01934">
    <property type="entry name" value="HepT-like"/>
    <property type="match status" value="1"/>
</dbReference>
<feature type="transmembrane region" description="Helical" evidence="13">
    <location>
        <begin position="111"/>
        <end position="130"/>
    </location>
</feature>
<comment type="similarity">
    <text evidence="3 13">Belongs to the FliL family.</text>
</comment>
<dbReference type="GO" id="GO:0071978">
    <property type="term" value="P:bacterial-type flagellum-dependent swarming motility"/>
    <property type="evidence" value="ECO:0007669"/>
    <property type="project" value="TreeGrafter"/>
</dbReference>
<evidence type="ECO:0000256" key="5">
    <source>
        <dbReference type="ARBA" id="ARBA00022500"/>
    </source>
</evidence>
<dbReference type="GO" id="GO:0004540">
    <property type="term" value="F:RNA nuclease activity"/>
    <property type="evidence" value="ECO:0007669"/>
    <property type="project" value="InterPro"/>
</dbReference>
<evidence type="ECO:0000313" key="14">
    <source>
        <dbReference type="EMBL" id="EAK1509446.1"/>
    </source>
</evidence>
<keyword evidence="15" id="KW-0966">Cell projection</keyword>
<protein>
    <recommendedName>
        <fullName evidence="13">Flagellar protein FliL</fullName>
    </recommendedName>
</protein>
<evidence type="ECO:0000313" key="15">
    <source>
        <dbReference type="EMBL" id="EAK4358738.1"/>
    </source>
</evidence>
<dbReference type="OrthoDB" id="9799777at2"/>
<dbReference type="GO" id="GO:0009425">
    <property type="term" value="C:bacterial-type flagellum basal body"/>
    <property type="evidence" value="ECO:0007669"/>
    <property type="project" value="InterPro"/>
</dbReference>
<keyword evidence="8" id="KW-0540">Nuclease</keyword>
<gene>
    <name evidence="15" type="ORF">C6T04_07440</name>
    <name evidence="14" type="ORF">CJD00_04030</name>
</gene>
<evidence type="ECO:0000256" key="8">
    <source>
        <dbReference type="ARBA" id="ARBA00022722"/>
    </source>
</evidence>
<evidence type="ECO:0000256" key="12">
    <source>
        <dbReference type="ARBA" id="ARBA00023136"/>
    </source>
</evidence>
<evidence type="ECO:0000256" key="2">
    <source>
        <dbReference type="ARBA" id="ARBA00004162"/>
    </source>
</evidence>